<dbReference type="GO" id="GO:0003723">
    <property type="term" value="F:RNA binding"/>
    <property type="evidence" value="ECO:0007669"/>
    <property type="project" value="UniProtKB-KW"/>
</dbReference>
<dbReference type="Gene3D" id="3.30.70.1560">
    <property type="entry name" value="Alpha-L RNA-binding motif"/>
    <property type="match status" value="1"/>
</dbReference>
<dbReference type="GO" id="GO:0160136">
    <property type="term" value="F:16S rRNA pseudouridine(516) synthase activity"/>
    <property type="evidence" value="ECO:0007669"/>
    <property type="project" value="UniProtKB-EC"/>
</dbReference>
<dbReference type="SMART" id="SM00363">
    <property type="entry name" value="S4"/>
    <property type="match status" value="1"/>
</dbReference>
<feature type="domain" description="RNA-binding S4" evidence="8">
    <location>
        <begin position="1"/>
        <end position="63"/>
    </location>
</feature>
<comment type="catalytic activity">
    <reaction evidence="4">
        <text>uridine(516) in 16S rRNA = pseudouridine(516) in 16S rRNA</text>
        <dbReference type="Rhea" id="RHEA:38867"/>
        <dbReference type="Rhea" id="RHEA-COMP:10089"/>
        <dbReference type="Rhea" id="RHEA-COMP:10090"/>
        <dbReference type="ChEBI" id="CHEBI:65314"/>
        <dbReference type="ChEBI" id="CHEBI:65315"/>
        <dbReference type="EC" id="5.4.99.19"/>
    </reaction>
</comment>
<evidence type="ECO:0000256" key="4">
    <source>
        <dbReference type="ARBA" id="ARBA00036749"/>
    </source>
</evidence>
<dbReference type="PANTHER" id="PTHR47683:SF4">
    <property type="entry name" value="PSEUDOURIDINE SYNTHASE"/>
    <property type="match status" value="1"/>
</dbReference>
<dbReference type="SUPFAM" id="SSF55174">
    <property type="entry name" value="Alpha-L RNA-binding motif"/>
    <property type="match status" value="1"/>
</dbReference>
<dbReference type="Pfam" id="PF01479">
    <property type="entry name" value="S4"/>
    <property type="match status" value="1"/>
</dbReference>
<dbReference type="InterPro" id="IPR000748">
    <property type="entry name" value="PsdUridine_synth_RsuA/RluB/E/F"/>
</dbReference>
<gene>
    <name evidence="10" type="ORF">MT2528_4657</name>
    <name evidence="9" type="ORF">NVI5450_0737</name>
</gene>
<accession>A0A090IBJ3</accession>
<evidence type="ECO:0000256" key="3">
    <source>
        <dbReference type="ARBA" id="ARBA00023235"/>
    </source>
</evidence>
<dbReference type="RefSeq" id="WP_045109552.1">
    <property type="nucleotide sequence ID" value="NZ_CAWQZC010000047.1"/>
</dbReference>
<keyword evidence="3 7" id="KW-0413">Isomerase</keyword>
<dbReference type="Gene3D" id="3.30.70.580">
    <property type="entry name" value="Pseudouridine synthase I, catalytic domain, N-terminal subdomain"/>
    <property type="match status" value="1"/>
</dbReference>
<dbReference type="EC" id="5.4.99.-" evidence="7"/>
<dbReference type="GO" id="GO:0005829">
    <property type="term" value="C:cytosol"/>
    <property type="evidence" value="ECO:0007669"/>
    <property type="project" value="UniProtKB-ARBA"/>
</dbReference>
<keyword evidence="2 6" id="KW-0694">RNA-binding</keyword>
<comment type="similarity">
    <text evidence="1 7">Belongs to the pseudouridine synthase RsuA family.</text>
</comment>
<evidence type="ECO:0000313" key="10">
    <source>
        <dbReference type="EMBL" id="SGZ03736.1"/>
    </source>
</evidence>
<evidence type="ECO:0000313" key="9">
    <source>
        <dbReference type="EMBL" id="SGY87305.1"/>
    </source>
</evidence>
<dbReference type="HOGENOM" id="CLU_024979_1_2_6"/>
<protein>
    <recommendedName>
        <fullName evidence="7">Pseudouridine synthase</fullName>
        <ecNumber evidence="7">5.4.99.-</ecNumber>
    </recommendedName>
</protein>
<dbReference type="Proteomes" id="UP000183794">
    <property type="component" value="Unassembled WGS sequence"/>
</dbReference>
<dbReference type="Pfam" id="PF00849">
    <property type="entry name" value="PseudoU_synth_2"/>
    <property type="match status" value="1"/>
</dbReference>
<dbReference type="CDD" id="cd00165">
    <property type="entry name" value="S4"/>
    <property type="match status" value="1"/>
</dbReference>
<dbReference type="InterPro" id="IPR050343">
    <property type="entry name" value="RsuA_PseudoU_synthase"/>
</dbReference>
<dbReference type="KEGG" id="mvs:MVIS_1206"/>
<evidence type="ECO:0000313" key="11">
    <source>
        <dbReference type="Proteomes" id="UP000182660"/>
    </source>
</evidence>
<dbReference type="InterPro" id="IPR020103">
    <property type="entry name" value="PsdUridine_synth_cat_dom_sf"/>
</dbReference>
<dbReference type="EMBL" id="FPLJ01000145">
    <property type="protein sequence ID" value="SGZ03736.1"/>
    <property type="molecule type" value="Genomic_DNA"/>
</dbReference>
<dbReference type="PROSITE" id="PS01149">
    <property type="entry name" value="PSI_RSU"/>
    <property type="match status" value="1"/>
</dbReference>
<dbReference type="PATRIC" id="fig|80854.5.peg.1278"/>
<evidence type="ECO:0000313" key="12">
    <source>
        <dbReference type="Proteomes" id="UP000183794"/>
    </source>
</evidence>
<evidence type="ECO:0000256" key="1">
    <source>
        <dbReference type="ARBA" id="ARBA00008348"/>
    </source>
</evidence>
<dbReference type="InterPro" id="IPR006145">
    <property type="entry name" value="PsdUridine_synth_RsuA/RluA"/>
</dbReference>
<dbReference type="NCBIfam" id="NF008097">
    <property type="entry name" value="PRK10839.1"/>
    <property type="match status" value="1"/>
</dbReference>
<dbReference type="AlphaFoldDB" id="A0A090IBJ3"/>
<comment type="function">
    <text evidence="5">Responsible for synthesis of pseudouridine from uracil-516 in 16S ribosomal RNA.</text>
</comment>
<dbReference type="InterPro" id="IPR042092">
    <property type="entry name" value="PsdUridine_s_RsuA/RluB/E/F_cat"/>
</dbReference>
<keyword evidence="11" id="KW-1185">Reference proteome</keyword>
<proteinExistence type="inferred from homology"/>
<dbReference type="CDD" id="cd02553">
    <property type="entry name" value="PseudoU_synth_RsuA"/>
    <property type="match status" value="1"/>
</dbReference>
<dbReference type="EMBL" id="FPLD01000025">
    <property type="protein sequence ID" value="SGY87305.1"/>
    <property type="molecule type" value="Genomic_DNA"/>
</dbReference>
<evidence type="ECO:0000256" key="6">
    <source>
        <dbReference type="PROSITE-ProRule" id="PRU00182"/>
    </source>
</evidence>
<dbReference type="InterPro" id="IPR002942">
    <property type="entry name" value="S4_RNA-bd"/>
</dbReference>
<evidence type="ECO:0000256" key="7">
    <source>
        <dbReference type="RuleBase" id="RU003887"/>
    </source>
</evidence>
<reference evidence="10 11" key="1">
    <citation type="submission" date="2016-11" db="EMBL/GenBank/DDBJ databases">
        <authorList>
            <person name="Klemetsen T."/>
        </authorList>
    </citation>
    <scope>NUCLEOTIDE SEQUENCE [LARGE SCALE GENOMIC DNA]</scope>
    <source>
        <strain evidence="10">MT 2528</strain>
    </source>
</reference>
<dbReference type="InterPro" id="IPR018496">
    <property type="entry name" value="PsdUridine_synth_RsuA/RluB_CS"/>
</dbReference>
<dbReference type="OrthoDB" id="9807213at2"/>
<name>A0A090IBJ3_9GAMM</name>
<dbReference type="Proteomes" id="UP000182660">
    <property type="component" value="Unassembled WGS sequence"/>
</dbReference>
<sequence length="229" mass="25895">MRLDKFICQSTNLTRTLAKREIARSNVKIDGEVVRKADHKVTADMDVWFGGKSLSQRPPRYIMMHKPLDVICSTVDEEHQSVISLIEADKRDELHIAGRLDVDTTGLVLITDDGQWSHRVTSPKRECNKRYRVQLADPIAPTAVADFEAGIHLRSEDKPCLPAKLEILSEKEVLLTIQEGKYHQVKRMFASQGNSVVGLHREQIGDIVLDPALELGEWRFLTDEEASSI</sequence>
<dbReference type="PANTHER" id="PTHR47683">
    <property type="entry name" value="PSEUDOURIDINE SYNTHASE FAMILY PROTEIN-RELATED"/>
    <property type="match status" value="1"/>
</dbReference>
<dbReference type="InterPro" id="IPR036986">
    <property type="entry name" value="S4_RNA-bd_sf"/>
</dbReference>
<dbReference type="FunFam" id="3.30.70.1560:FF:000001">
    <property type="entry name" value="Pseudouridine synthase"/>
    <property type="match status" value="1"/>
</dbReference>
<dbReference type="PROSITE" id="PS50889">
    <property type="entry name" value="S4"/>
    <property type="match status" value="1"/>
</dbReference>
<reference evidence="9 12" key="2">
    <citation type="submission" date="2016-11" db="EMBL/GenBank/DDBJ databases">
        <authorList>
            <person name="Jaros S."/>
            <person name="Januszkiewicz K."/>
            <person name="Wedrychowicz H."/>
        </authorList>
    </citation>
    <scope>NUCLEOTIDE SEQUENCE [LARGE SCALE GENOMIC DNA]</scope>
    <source>
        <strain evidence="9">NVI 5450</strain>
    </source>
</reference>
<organism evidence="9 12">
    <name type="scientific">Moritella viscosa</name>
    <dbReference type="NCBI Taxonomy" id="80854"/>
    <lineage>
        <taxon>Bacteria</taxon>
        <taxon>Pseudomonadati</taxon>
        <taxon>Pseudomonadota</taxon>
        <taxon>Gammaproteobacteria</taxon>
        <taxon>Alteromonadales</taxon>
        <taxon>Moritellaceae</taxon>
        <taxon>Moritella</taxon>
    </lineage>
</organism>
<dbReference type="SUPFAM" id="SSF55120">
    <property type="entry name" value="Pseudouridine synthase"/>
    <property type="match status" value="1"/>
</dbReference>
<dbReference type="GO" id="GO:0000455">
    <property type="term" value="P:enzyme-directed rRNA pseudouridine synthesis"/>
    <property type="evidence" value="ECO:0007669"/>
    <property type="project" value="UniProtKB-ARBA"/>
</dbReference>
<dbReference type="Gene3D" id="3.10.290.10">
    <property type="entry name" value="RNA-binding S4 domain"/>
    <property type="match status" value="1"/>
</dbReference>
<dbReference type="GeneID" id="61298105"/>
<dbReference type="STRING" id="80854.MVIS_1206"/>
<evidence type="ECO:0000259" key="8">
    <source>
        <dbReference type="SMART" id="SM00363"/>
    </source>
</evidence>
<evidence type="ECO:0000256" key="5">
    <source>
        <dbReference type="ARBA" id="ARBA00037590"/>
    </source>
</evidence>
<evidence type="ECO:0000256" key="2">
    <source>
        <dbReference type="ARBA" id="ARBA00022884"/>
    </source>
</evidence>
<dbReference type="NCBIfam" id="TIGR00093">
    <property type="entry name" value="pseudouridine synthase"/>
    <property type="match status" value="1"/>
</dbReference>
<dbReference type="InterPro" id="IPR020094">
    <property type="entry name" value="TruA/RsuA/RluB/E/F_N"/>
</dbReference>